<gene>
    <name evidence="2" type="ORF">IV80_GL001960</name>
</gene>
<evidence type="ECO:0000313" key="2">
    <source>
        <dbReference type="EMBL" id="KRN65454.1"/>
    </source>
</evidence>
<dbReference type="SMART" id="SM00530">
    <property type="entry name" value="HTH_XRE"/>
    <property type="match status" value="1"/>
</dbReference>
<feature type="domain" description="HTH cro/C1-type" evidence="1">
    <location>
        <begin position="29"/>
        <end position="72"/>
    </location>
</feature>
<dbReference type="Pfam" id="PF01381">
    <property type="entry name" value="HTH_3"/>
    <property type="match status" value="1"/>
</dbReference>
<dbReference type="AlphaFoldDB" id="A0A0R2ILD8"/>
<dbReference type="InterPro" id="IPR001387">
    <property type="entry name" value="Cro/C1-type_HTH"/>
</dbReference>
<dbReference type="GO" id="GO:0003677">
    <property type="term" value="F:DNA binding"/>
    <property type="evidence" value="ECO:0007669"/>
    <property type="project" value="InterPro"/>
</dbReference>
<dbReference type="Gene3D" id="1.10.260.40">
    <property type="entry name" value="lambda repressor-like DNA-binding domains"/>
    <property type="match status" value="1"/>
</dbReference>
<sequence length="86" mass="9526">MNGKDGGAMMDKEVRTSEEEIKVQVAKELVQFRIRNGFTQTQLAERAGKRQSQIARMESGRANVSFKTLDEIVSRAGGKIAIKIEG</sequence>
<dbReference type="PATRIC" id="fig|319652.3.peg.1995"/>
<proteinExistence type="predicted"/>
<dbReference type="EMBL" id="JQBR01000009">
    <property type="protein sequence ID" value="KRN65454.1"/>
    <property type="molecule type" value="Genomic_DNA"/>
</dbReference>
<dbReference type="STRING" id="319652.IV80_GL001960"/>
<dbReference type="PROSITE" id="PS50943">
    <property type="entry name" value="HTH_CROC1"/>
    <property type="match status" value="1"/>
</dbReference>
<organism evidence="2 3">
    <name type="scientific">Pediococcus cellicola</name>
    <dbReference type="NCBI Taxonomy" id="319652"/>
    <lineage>
        <taxon>Bacteria</taxon>
        <taxon>Bacillati</taxon>
        <taxon>Bacillota</taxon>
        <taxon>Bacilli</taxon>
        <taxon>Lactobacillales</taxon>
        <taxon>Lactobacillaceae</taxon>
        <taxon>Pediococcus</taxon>
    </lineage>
</organism>
<evidence type="ECO:0000259" key="1">
    <source>
        <dbReference type="PROSITE" id="PS50943"/>
    </source>
</evidence>
<comment type="caution">
    <text evidence="2">The sequence shown here is derived from an EMBL/GenBank/DDBJ whole genome shotgun (WGS) entry which is preliminary data.</text>
</comment>
<name>A0A0R2ILD8_9LACO</name>
<evidence type="ECO:0000313" key="3">
    <source>
        <dbReference type="Proteomes" id="UP000051568"/>
    </source>
</evidence>
<dbReference type="SUPFAM" id="SSF47413">
    <property type="entry name" value="lambda repressor-like DNA-binding domains"/>
    <property type="match status" value="1"/>
</dbReference>
<dbReference type="OrthoDB" id="2322940at2"/>
<keyword evidence="3" id="KW-1185">Reference proteome</keyword>
<reference evidence="2 3" key="1">
    <citation type="journal article" date="2015" name="Genome Announc.">
        <title>Expanding the biotechnology potential of lactobacilli through comparative genomics of 213 strains and associated genera.</title>
        <authorList>
            <person name="Sun Z."/>
            <person name="Harris H.M."/>
            <person name="McCann A."/>
            <person name="Guo C."/>
            <person name="Argimon S."/>
            <person name="Zhang W."/>
            <person name="Yang X."/>
            <person name="Jeffery I.B."/>
            <person name="Cooney J.C."/>
            <person name="Kagawa T.F."/>
            <person name="Liu W."/>
            <person name="Song Y."/>
            <person name="Salvetti E."/>
            <person name="Wrobel A."/>
            <person name="Rasinkangas P."/>
            <person name="Parkhill J."/>
            <person name="Rea M.C."/>
            <person name="O'Sullivan O."/>
            <person name="Ritari J."/>
            <person name="Douillard F.P."/>
            <person name="Paul Ross R."/>
            <person name="Yang R."/>
            <person name="Briner A.E."/>
            <person name="Felis G.E."/>
            <person name="de Vos W.M."/>
            <person name="Barrangou R."/>
            <person name="Klaenhammer T.R."/>
            <person name="Caufield P.W."/>
            <person name="Cui Y."/>
            <person name="Zhang H."/>
            <person name="O'Toole P.W."/>
        </authorList>
    </citation>
    <scope>NUCLEOTIDE SEQUENCE [LARGE SCALE GENOMIC DNA]</scope>
    <source>
        <strain evidence="2 3">DSM 17757</strain>
    </source>
</reference>
<protein>
    <recommendedName>
        <fullName evidence="1">HTH cro/C1-type domain-containing protein</fullName>
    </recommendedName>
</protein>
<dbReference type="CDD" id="cd00093">
    <property type="entry name" value="HTH_XRE"/>
    <property type="match status" value="1"/>
</dbReference>
<dbReference type="InterPro" id="IPR010982">
    <property type="entry name" value="Lambda_DNA-bd_dom_sf"/>
</dbReference>
<dbReference type="Proteomes" id="UP000051568">
    <property type="component" value="Unassembled WGS sequence"/>
</dbReference>
<accession>A0A0R2ILD8</accession>